<reference evidence="1" key="2">
    <citation type="submission" date="2021-01" db="EMBL/GenBank/DDBJ databases">
        <authorList>
            <person name="Schikora-Tamarit M.A."/>
        </authorList>
    </citation>
    <scope>NUCLEOTIDE SEQUENCE</scope>
    <source>
        <strain evidence="1">CBS6341</strain>
    </source>
</reference>
<dbReference type="Proteomes" id="UP000769528">
    <property type="component" value="Unassembled WGS sequence"/>
</dbReference>
<keyword evidence="2" id="KW-1185">Reference proteome</keyword>
<name>A0A9P8PSQ0_9ASCO</name>
<gene>
    <name evidence="1" type="ORF">WICMUC_001730</name>
</gene>
<protein>
    <submittedName>
        <fullName evidence="1">Uncharacterized protein</fullName>
    </submittedName>
</protein>
<accession>A0A9P8PSQ0</accession>
<evidence type="ECO:0000313" key="1">
    <source>
        <dbReference type="EMBL" id="KAH3677627.1"/>
    </source>
</evidence>
<dbReference type="EMBL" id="JAEUBF010000506">
    <property type="protein sequence ID" value="KAH3677627.1"/>
    <property type="molecule type" value="Genomic_DNA"/>
</dbReference>
<proteinExistence type="predicted"/>
<comment type="caution">
    <text evidence="1">The sequence shown here is derived from an EMBL/GenBank/DDBJ whole genome shotgun (WGS) entry which is preliminary data.</text>
</comment>
<dbReference type="OrthoDB" id="3997115at2759"/>
<dbReference type="AlphaFoldDB" id="A0A9P8PSQ0"/>
<sequence>MKRSYDCIASFPSPEYETTNADEEYQFYTSKPNKKKITLHRTQQFNNEFIDELEIVEVVSPNTNKEFIRFQNILQPGKFLGLIFFGIRDSYLSVFTKNYGKLFANNLQLIGVSNHINSNCLNFPIITNNLKLIKRNRALDPLGGGIYPRDVLILYDLNGDIFKVIEIKYWDINENIIDDFLFLEAGVDAPDSFDVIDDFLILDNLPSSGVPVLALVPTLPFKPVDFGTGFALDFPALATPAGPDSDLIFLPRCLLKIGVDGAGELLAVSSSPPLSTLIK</sequence>
<evidence type="ECO:0000313" key="2">
    <source>
        <dbReference type="Proteomes" id="UP000769528"/>
    </source>
</evidence>
<organism evidence="1 2">
    <name type="scientific">Wickerhamomyces mucosus</name>
    <dbReference type="NCBI Taxonomy" id="1378264"/>
    <lineage>
        <taxon>Eukaryota</taxon>
        <taxon>Fungi</taxon>
        <taxon>Dikarya</taxon>
        <taxon>Ascomycota</taxon>
        <taxon>Saccharomycotina</taxon>
        <taxon>Saccharomycetes</taxon>
        <taxon>Phaffomycetales</taxon>
        <taxon>Wickerhamomycetaceae</taxon>
        <taxon>Wickerhamomyces</taxon>
    </lineage>
</organism>
<reference evidence="1" key="1">
    <citation type="journal article" date="2021" name="Open Biol.">
        <title>Shared evolutionary footprints suggest mitochondrial oxidative damage underlies multiple complex I losses in fungi.</title>
        <authorList>
            <person name="Schikora-Tamarit M.A."/>
            <person name="Marcet-Houben M."/>
            <person name="Nosek J."/>
            <person name="Gabaldon T."/>
        </authorList>
    </citation>
    <scope>NUCLEOTIDE SEQUENCE</scope>
    <source>
        <strain evidence="1">CBS6341</strain>
    </source>
</reference>